<dbReference type="Pfam" id="PF00160">
    <property type="entry name" value="Pro_isomerase"/>
    <property type="match status" value="1"/>
</dbReference>
<feature type="transmembrane region" description="Helical" evidence="6">
    <location>
        <begin position="7"/>
        <end position="24"/>
    </location>
</feature>
<comment type="caution">
    <text evidence="8">The sequence shown here is derived from an EMBL/GenBank/DDBJ whole genome shotgun (WGS) entry which is preliminary data.</text>
</comment>
<evidence type="ECO:0000256" key="3">
    <source>
        <dbReference type="ARBA" id="ARBA00023110"/>
    </source>
</evidence>
<dbReference type="EMBL" id="BSSQ01000010">
    <property type="protein sequence ID" value="GLX68140.1"/>
    <property type="molecule type" value="Genomic_DNA"/>
</dbReference>
<dbReference type="CDD" id="cd00317">
    <property type="entry name" value="cyclophilin"/>
    <property type="match status" value="1"/>
</dbReference>
<evidence type="ECO:0000256" key="2">
    <source>
        <dbReference type="ARBA" id="ARBA00002388"/>
    </source>
</evidence>
<keyword evidence="6" id="KW-0812">Transmembrane</keyword>
<protein>
    <recommendedName>
        <fullName evidence="5">Peptidyl-prolyl cis-trans isomerase</fullName>
        <shortName evidence="5">PPIase</shortName>
        <ecNumber evidence="5">5.2.1.8</ecNumber>
    </recommendedName>
</protein>
<sequence length="205" mass="22233">MGKRGKLGWSTIILFAVMAVWLTGCGSSGNSSELKWDKMPEMSIDLNKQYTAKFTTNQGDFTVKLYAAESPVTVNNFVFLARNHYYDGLTFNSIIESYMIQGGDPKGNGTGNPGYSIPDEFDTSIKFEPGVVAMMNSGKPNSGGSQFFICTGPDSVNLNQTPTYSIFGKVDSGMDTVLAIAKTPVNDKHVPKDKVIINAVTIQES</sequence>
<dbReference type="Gene3D" id="2.40.100.10">
    <property type="entry name" value="Cyclophilin-like"/>
    <property type="match status" value="1"/>
</dbReference>
<dbReference type="PANTHER" id="PTHR45625">
    <property type="entry name" value="PEPTIDYL-PROLYL CIS-TRANS ISOMERASE-RELATED"/>
    <property type="match status" value="1"/>
</dbReference>
<keyword evidence="9" id="KW-1185">Reference proteome</keyword>
<evidence type="ECO:0000256" key="1">
    <source>
        <dbReference type="ARBA" id="ARBA00000971"/>
    </source>
</evidence>
<keyword evidence="3 5" id="KW-0697">Rotamase</keyword>
<keyword evidence="6" id="KW-1133">Transmembrane helix</keyword>
<name>A0ABQ6GDG2_9BACL</name>
<comment type="function">
    <text evidence="2 5">PPIases accelerate the folding of proteins. It catalyzes the cis-trans isomerization of proline imidic peptide bonds in oligopeptides.</text>
</comment>
<evidence type="ECO:0000313" key="8">
    <source>
        <dbReference type="EMBL" id="GLX68140.1"/>
    </source>
</evidence>
<dbReference type="InterPro" id="IPR029000">
    <property type="entry name" value="Cyclophilin-like_dom_sf"/>
</dbReference>
<accession>A0ABQ6GDG2</accession>
<comment type="similarity">
    <text evidence="5">Belongs to the cyclophilin-type PPIase family.</text>
</comment>
<dbReference type="InterPro" id="IPR002130">
    <property type="entry name" value="Cyclophilin-type_PPIase_dom"/>
</dbReference>
<dbReference type="Proteomes" id="UP001157114">
    <property type="component" value="Unassembled WGS sequence"/>
</dbReference>
<evidence type="ECO:0000259" key="7">
    <source>
        <dbReference type="PROSITE" id="PS50072"/>
    </source>
</evidence>
<keyword evidence="4 5" id="KW-0413">Isomerase</keyword>
<dbReference type="PROSITE" id="PS50072">
    <property type="entry name" value="CSA_PPIASE_2"/>
    <property type="match status" value="1"/>
</dbReference>
<organism evidence="8 9">
    <name type="scientific">Paenibacillus glycanilyticus</name>
    <dbReference type="NCBI Taxonomy" id="126569"/>
    <lineage>
        <taxon>Bacteria</taxon>
        <taxon>Bacillati</taxon>
        <taxon>Bacillota</taxon>
        <taxon>Bacilli</taxon>
        <taxon>Bacillales</taxon>
        <taxon>Paenibacillaceae</taxon>
        <taxon>Paenibacillus</taxon>
    </lineage>
</organism>
<dbReference type="RefSeq" id="WP_284238884.1">
    <property type="nucleotide sequence ID" value="NZ_BSSQ01000010.1"/>
</dbReference>
<proteinExistence type="inferred from homology"/>
<dbReference type="PROSITE" id="PS51257">
    <property type="entry name" value="PROKAR_LIPOPROTEIN"/>
    <property type="match status" value="1"/>
</dbReference>
<dbReference type="SUPFAM" id="SSF50891">
    <property type="entry name" value="Cyclophilin-like"/>
    <property type="match status" value="1"/>
</dbReference>
<comment type="catalytic activity">
    <reaction evidence="1 5">
        <text>[protein]-peptidylproline (omega=180) = [protein]-peptidylproline (omega=0)</text>
        <dbReference type="Rhea" id="RHEA:16237"/>
        <dbReference type="Rhea" id="RHEA-COMP:10747"/>
        <dbReference type="Rhea" id="RHEA-COMP:10748"/>
        <dbReference type="ChEBI" id="CHEBI:83833"/>
        <dbReference type="ChEBI" id="CHEBI:83834"/>
        <dbReference type="EC" id="5.2.1.8"/>
    </reaction>
</comment>
<evidence type="ECO:0000313" key="9">
    <source>
        <dbReference type="Proteomes" id="UP001157114"/>
    </source>
</evidence>
<evidence type="ECO:0000256" key="6">
    <source>
        <dbReference type="SAM" id="Phobius"/>
    </source>
</evidence>
<dbReference type="EC" id="5.2.1.8" evidence="5"/>
<feature type="domain" description="PPIase cyclophilin-type" evidence="7">
    <location>
        <begin position="59"/>
        <end position="202"/>
    </location>
</feature>
<evidence type="ECO:0000256" key="4">
    <source>
        <dbReference type="ARBA" id="ARBA00023235"/>
    </source>
</evidence>
<evidence type="ECO:0000256" key="5">
    <source>
        <dbReference type="RuleBase" id="RU363019"/>
    </source>
</evidence>
<gene>
    <name evidence="8" type="ORF">MU1_24850</name>
</gene>
<dbReference type="PANTHER" id="PTHR45625:SF4">
    <property type="entry name" value="PEPTIDYLPROLYL ISOMERASE DOMAIN AND WD REPEAT-CONTAINING PROTEIN 1"/>
    <property type="match status" value="1"/>
</dbReference>
<reference evidence="8 9" key="1">
    <citation type="submission" date="2023-03" db="EMBL/GenBank/DDBJ databases">
        <title>Draft genome sequence of the bacteria which degrade cell wall of Tricholomamatutake.</title>
        <authorList>
            <person name="Konishi Y."/>
            <person name="Fukuta Y."/>
            <person name="Shirasaka N."/>
        </authorList>
    </citation>
    <scope>NUCLEOTIDE SEQUENCE [LARGE SCALE GENOMIC DNA]</scope>
    <source>
        <strain evidence="9">mu1</strain>
    </source>
</reference>
<dbReference type="InterPro" id="IPR044666">
    <property type="entry name" value="Cyclophilin_A-like"/>
</dbReference>
<dbReference type="PRINTS" id="PR00153">
    <property type="entry name" value="CSAPPISMRASE"/>
</dbReference>
<keyword evidence="6" id="KW-0472">Membrane</keyword>